<organism evidence="1 2">
    <name type="scientific">Kitasatospora purpeofusca</name>
    <dbReference type="NCBI Taxonomy" id="67352"/>
    <lineage>
        <taxon>Bacteria</taxon>
        <taxon>Bacillati</taxon>
        <taxon>Actinomycetota</taxon>
        <taxon>Actinomycetes</taxon>
        <taxon>Kitasatosporales</taxon>
        <taxon>Streptomycetaceae</taxon>
        <taxon>Kitasatospora</taxon>
    </lineage>
</organism>
<evidence type="ECO:0000313" key="1">
    <source>
        <dbReference type="EMBL" id="WUQ88502.1"/>
    </source>
</evidence>
<evidence type="ECO:0000313" key="2">
    <source>
        <dbReference type="Proteomes" id="UP001432222"/>
    </source>
</evidence>
<dbReference type="EMBL" id="CP108110">
    <property type="protein sequence ID" value="WUQ88502.1"/>
    <property type="molecule type" value="Genomic_DNA"/>
</dbReference>
<accession>A0ABZ1UEI7</accession>
<name>A0ABZ1UEI7_9ACTN</name>
<proteinExistence type="predicted"/>
<dbReference type="RefSeq" id="WP_328959049.1">
    <property type="nucleotide sequence ID" value="NZ_CP108110.1"/>
</dbReference>
<keyword evidence="2" id="KW-1185">Reference proteome</keyword>
<sequence length="107" mass="12403">MTTENTAEDWGPRIRINLRFFEDFDTVVGLVRATGGRRTASRDFVLEGPMTLDQVAALVELQRHRRHHEASDPVTVTVEPIPDRSRFMAQQDELAQWWGTVDQPNWR</sequence>
<reference evidence="1" key="1">
    <citation type="submission" date="2022-10" db="EMBL/GenBank/DDBJ databases">
        <title>The complete genomes of actinobacterial strains from the NBC collection.</title>
        <authorList>
            <person name="Joergensen T.S."/>
            <person name="Alvarez Arevalo M."/>
            <person name="Sterndorff E.B."/>
            <person name="Faurdal D."/>
            <person name="Vuksanovic O."/>
            <person name="Mourched A.-S."/>
            <person name="Charusanti P."/>
            <person name="Shaw S."/>
            <person name="Blin K."/>
            <person name="Weber T."/>
        </authorList>
    </citation>
    <scope>NUCLEOTIDE SEQUENCE</scope>
    <source>
        <strain evidence="1">NBC_00222</strain>
    </source>
</reference>
<dbReference type="Proteomes" id="UP001432222">
    <property type="component" value="Chromosome"/>
</dbReference>
<protein>
    <submittedName>
        <fullName evidence="1">Uncharacterized protein</fullName>
    </submittedName>
</protein>
<gene>
    <name evidence="1" type="ORF">OHA16_39225</name>
</gene>